<feature type="compositionally biased region" description="Polar residues" evidence="5">
    <location>
        <begin position="9"/>
        <end position="23"/>
    </location>
</feature>
<evidence type="ECO:0000256" key="6">
    <source>
        <dbReference type="SAM" id="Phobius"/>
    </source>
</evidence>
<feature type="transmembrane region" description="Helical" evidence="6">
    <location>
        <begin position="266"/>
        <end position="286"/>
    </location>
</feature>
<feature type="repeat" description="TPR" evidence="4">
    <location>
        <begin position="572"/>
        <end position="605"/>
    </location>
</feature>
<feature type="repeat" description="ANK" evidence="3">
    <location>
        <begin position="718"/>
        <end position="750"/>
    </location>
</feature>
<dbReference type="AlphaFoldDB" id="A0A9W7NHH9"/>
<evidence type="ECO:0000313" key="9">
    <source>
        <dbReference type="Proteomes" id="UP000480854"/>
    </source>
</evidence>
<accession>A0A9W7NHH9</accession>
<protein>
    <recommendedName>
        <fullName evidence="7">ORC1/DEAH AAA+ ATPase domain-containing protein</fullName>
    </recommendedName>
</protein>
<dbReference type="PROSITE" id="PS50005">
    <property type="entry name" value="TPR"/>
    <property type="match status" value="1"/>
</dbReference>
<keyword evidence="2 3" id="KW-0040">ANK repeat</keyword>
<evidence type="ECO:0000313" key="8">
    <source>
        <dbReference type="EMBL" id="KAA0678824.1"/>
    </source>
</evidence>
<feature type="compositionally biased region" description="Pro residues" evidence="5">
    <location>
        <begin position="404"/>
        <end position="427"/>
    </location>
</feature>
<dbReference type="InterPro" id="IPR002110">
    <property type="entry name" value="Ankyrin_rpt"/>
</dbReference>
<proteinExistence type="predicted"/>
<keyword evidence="1" id="KW-0677">Repeat</keyword>
<feature type="repeat" description="ANK" evidence="3">
    <location>
        <begin position="784"/>
        <end position="816"/>
    </location>
</feature>
<dbReference type="RefSeq" id="WP_149470417.1">
    <property type="nucleotide sequence ID" value="NZ_QOKW01000015.1"/>
</dbReference>
<keyword evidence="6" id="KW-1133">Transmembrane helix</keyword>
<reference evidence="8 9" key="1">
    <citation type="submission" date="2018-07" db="EMBL/GenBank/DDBJ databases">
        <title>Genome sequence of Azospirillum sp. ATCC 49961.</title>
        <authorList>
            <person name="Sant'Anna F.H."/>
            <person name="Baldani J.I."/>
            <person name="Zilli J.E."/>
            <person name="Reis V.M."/>
            <person name="Hartmann A."/>
            <person name="Cruz L."/>
            <person name="de Souza E.M."/>
            <person name="de Oliveira Pedrosa F."/>
            <person name="Passaglia L.M.P."/>
        </authorList>
    </citation>
    <scope>NUCLEOTIDE SEQUENCE [LARGE SCALE GENOMIC DNA]</scope>
    <source>
        <strain evidence="8 9">ATCC 49961</strain>
    </source>
</reference>
<dbReference type="Pfam" id="PF13401">
    <property type="entry name" value="AAA_22"/>
    <property type="match status" value="1"/>
</dbReference>
<evidence type="ECO:0000256" key="1">
    <source>
        <dbReference type="ARBA" id="ARBA00022737"/>
    </source>
</evidence>
<dbReference type="Pfam" id="PF00023">
    <property type="entry name" value="Ank"/>
    <property type="match status" value="1"/>
</dbReference>
<name>A0A9W7NHH9_9PROT</name>
<keyword evidence="9" id="KW-1185">Reference proteome</keyword>
<evidence type="ECO:0000256" key="2">
    <source>
        <dbReference type="ARBA" id="ARBA00023043"/>
    </source>
</evidence>
<sequence>MDRSAPKATPSSKRSQAKANPQPQAAGLRPDQTEVYDGLLLALLARKRLLVLVGEAGSGRAAIFHQLVEQVGSDGALVLPVAARAGAQVEDLVSAAGDAALPSDSGDRDFDTLIGELEERLDLAGTGLLAVENAGVLAAPTLADLIDLSRSETPSGRFLQVLLCGTPEMERTLARPGLAEAVRELGVIYRMTPGAGPSVAPAAATPAAVPGPAPPRAAPPPPRKTAERDANDWPANDWNAPDGWTIPEAGAPVADLPVRKRSRRRAVLAGAAITTLILLGAAGAAMTLPIPGLALSGATPERALGYARQGWEDLRAFVAEHVHNPFADASAPGSRGPDTLAVAPRTQNPYLASLPAEAGVPGAIPSQPKAEAPPPAARQITAPPPQPQAQAPAPAVSVAKLDPGPLPKPEQPPAAPVAQMPKPPVPVAGPMMAGPTADPLSADPLAAPPPPKPRANEYRTEQSEGPTGSATLPPLVDEPAPQTAPPATATATATAMTATTAAPPPATPSAPLSTDDAGLNQRVRTLVDQARRQIAAKLLTTPPNNNAYETVSRLREIAPATPEIPELLATMEETYRRWASLAERDGNWDEARRFYERALIVAPNTGDLRDRIKAAGEGRVLPPTTMAAANVTAAPNTPPASAAPAAAEVRPGLDSRDGAIALMRRADELKRVLEGGADPNKRVDNGKTLLMLASEQGLTDAVRLLIDRRAKTELRTADGATAVMYAAWGGHEAVIHALAAAGAELDATNDDGKTALMAAAARGHEGVVKILIDRGVSVDRVASHGWSALMYAANNGHDRVARMLVERGANPFRMDTAGNSALTLGALQGHMQVVEALKPH</sequence>
<dbReference type="Gene3D" id="1.25.40.20">
    <property type="entry name" value="Ankyrin repeat-containing domain"/>
    <property type="match status" value="2"/>
</dbReference>
<dbReference type="InterPro" id="IPR049945">
    <property type="entry name" value="AAA_22"/>
</dbReference>
<evidence type="ECO:0000256" key="3">
    <source>
        <dbReference type="PROSITE-ProRule" id="PRU00023"/>
    </source>
</evidence>
<feature type="compositionally biased region" description="Low complexity" evidence="5">
    <location>
        <begin position="199"/>
        <end position="208"/>
    </location>
</feature>
<keyword evidence="4" id="KW-0802">TPR repeat</keyword>
<dbReference type="PROSITE" id="PS50088">
    <property type="entry name" value="ANK_REPEAT"/>
    <property type="match status" value="4"/>
</dbReference>
<feature type="region of interest" description="Disordered" evidence="5">
    <location>
        <begin position="199"/>
        <end position="249"/>
    </location>
</feature>
<gene>
    <name evidence="8" type="ORF">DS843_18950</name>
</gene>
<dbReference type="PANTHER" id="PTHR24171:SF10">
    <property type="entry name" value="ANKYRIN REPEAT DOMAIN-CONTAINING PROTEIN 29-LIKE"/>
    <property type="match status" value="1"/>
</dbReference>
<dbReference type="Proteomes" id="UP000480854">
    <property type="component" value="Unassembled WGS sequence"/>
</dbReference>
<dbReference type="InterPro" id="IPR036770">
    <property type="entry name" value="Ankyrin_rpt-contain_sf"/>
</dbReference>
<dbReference type="PANTHER" id="PTHR24171">
    <property type="entry name" value="ANKYRIN REPEAT DOMAIN-CONTAINING PROTEIN 39-RELATED"/>
    <property type="match status" value="1"/>
</dbReference>
<dbReference type="InterPro" id="IPR019734">
    <property type="entry name" value="TPR_rpt"/>
</dbReference>
<feature type="repeat" description="ANK" evidence="3">
    <location>
        <begin position="751"/>
        <end position="783"/>
    </location>
</feature>
<feature type="region of interest" description="Disordered" evidence="5">
    <location>
        <begin position="356"/>
        <end position="518"/>
    </location>
</feature>
<organism evidence="8 9">
    <name type="scientific">Roseomonas genomospecies 6</name>
    <dbReference type="NCBI Taxonomy" id="214106"/>
    <lineage>
        <taxon>Bacteria</taxon>
        <taxon>Pseudomonadati</taxon>
        <taxon>Pseudomonadota</taxon>
        <taxon>Alphaproteobacteria</taxon>
        <taxon>Acetobacterales</taxon>
        <taxon>Roseomonadaceae</taxon>
        <taxon>Roseomonas</taxon>
    </lineage>
</organism>
<evidence type="ECO:0000256" key="4">
    <source>
        <dbReference type="PROSITE-ProRule" id="PRU00339"/>
    </source>
</evidence>
<feature type="compositionally biased region" description="Pro residues" evidence="5">
    <location>
        <begin position="209"/>
        <end position="223"/>
    </location>
</feature>
<keyword evidence="6" id="KW-0812">Transmembrane</keyword>
<feature type="compositionally biased region" description="Low complexity" evidence="5">
    <location>
        <begin position="479"/>
        <end position="501"/>
    </location>
</feature>
<feature type="compositionally biased region" description="Pro residues" evidence="5">
    <location>
        <begin position="371"/>
        <end position="387"/>
    </location>
</feature>
<dbReference type="SMART" id="SM00248">
    <property type="entry name" value="ANK"/>
    <property type="match status" value="4"/>
</dbReference>
<dbReference type="SUPFAM" id="SSF48403">
    <property type="entry name" value="Ankyrin repeat"/>
    <property type="match status" value="1"/>
</dbReference>
<dbReference type="EMBL" id="QOKW01000015">
    <property type="protein sequence ID" value="KAA0678824.1"/>
    <property type="molecule type" value="Genomic_DNA"/>
</dbReference>
<dbReference type="Pfam" id="PF12796">
    <property type="entry name" value="Ank_2"/>
    <property type="match status" value="1"/>
</dbReference>
<dbReference type="GO" id="GO:0016887">
    <property type="term" value="F:ATP hydrolysis activity"/>
    <property type="evidence" value="ECO:0007669"/>
    <property type="project" value="InterPro"/>
</dbReference>
<dbReference type="OrthoDB" id="7354472at2"/>
<feature type="repeat" description="ANK" evidence="3">
    <location>
        <begin position="685"/>
        <end position="717"/>
    </location>
</feature>
<evidence type="ECO:0000256" key="5">
    <source>
        <dbReference type="SAM" id="MobiDB-lite"/>
    </source>
</evidence>
<dbReference type="PROSITE" id="PS50297">
    <property type="entry name" value="ANK_REP_REGION"/>
    <property type="match status" value="3"/>
</dbReference>
<evidence type="ECO:0000259" key="7">
    <source>
        <dbReference type="Pfam" id="PF13401"/>
    </source>
</evidence>
<comment type="caution">
    <text evidence="8">The sequence shown here is derived from an EMBL/GenBank/DDBJ whole genome shotgun (WGS) entry which is preliminary data.</text>
</comment>
<feature type="compositionally biased region" description="Low complexity" evidence="5">
    <location>
        <begin position="435"/>
        <end position="445"/>
    </location>
</feature>
<keyword evidence="6" id="KW-0472">Membrane</keyword>
<feature type="domain" description="ORC1/DEAH AAA+ ATPase" evidence="7">
    <location>
        <begin position="46"/>
        <end position="173"/>
    </location>
</feature>
<feature type="region of interest" description="Disordered" evidence="5">
    <location>
        <begin position="1"/>
        <end position="30"/>
    </location>
</feature>